<feature type="signal peptide" evidence="11">
    <location>
        <begin position="1"/>
        <end position="25"/>
    </location>
</feature>
<dbReference type="Proteomes" id="UP000680067">
    <property type="component" value="Unassembled WGS sequence"/>
</dbReference>
<evidence type="ECO:0000256" key="2">
    <source>
        <dbReference type="ARBA" id="ARBA00004162"/>
    </source>
</evidence>
<feature type="chain" id="PRO_5038003373" description="Flagellar protein FliL" evidence="11">
    <location>
        <begin position="26"/>
        <end position="139"/>
    </location>
</feature>
<keyword evidence="6" id="KW-0812">Transmembrane</keyword>
<dbReference type="PANTHER" id="PTHR35091:SF2">
    <property type="entry name" value="FLAGELLAR PROTEIN FLIL"/>
    <property type="match status" value="1"/>
</dbReference>
<evidence type="ECO:0000256" key="7">
    <source>
        <dbReference type="ARBA" id="ARBA00022779"/>
    </source>
</evidence>
<comment type="caution">
    <text evidence="12">The sequence shown here is derived from an EMBL/GenBank/DDBJ whole genome shotgun (WGS) entry which is preliminary data.</text>
</comment>
<protein>
    <recommendedName>
        <fullName evidence="10">Flagellar protein FliL</fullName>
    </recommendedName>
</protein>
<sequence length="139" mass="14975">MRKHAFFFSVLLACSAVALPLQASANSGGGSASASAGAGAATTPLEPFIVNLSTYDRYLQVAITLQLAKPELADKIKQNMPVVRHNLIMLLSSKDSASIQSANGKHDLIEEIKDKINKVLDVKERDGVTDVYFVNFVIQ</sequence>
<keyword evidence="12" id="KW-0282">Flagellum</keyword>
<keyword evidence="4" id="KW-1003">Cell membrane</keyword>
<evidence type="ECO:0000256" key="11">
    <source>
        <dbReference type="SAM" id="SignalP"/>
    </source>
</evidence>
<evidence type="ECO:0000256" key="3">
    <source>
        <dbReference type="ARBA" id="ARBA00008281"/>
    </source>
</evidence>
<evidence type="ECO:0000256" key="6">
    <source>
        <dbReference type="ARBA" id="ARBA00022692"/>
    </source>
</evidence>
<keyword evidence="8" id="KW-1133">Transmembrane helix</keyword>
<comment type="similarity">
    <text evidence="3 10">Belongs to the FliL family.</text>
</comment>
<keyword evidence="10" id="KW-0997">Cell inner membrane</keyword>
<dbReference type="RefSeq" id="WP_212686044.1">
    <property type="nucleotide sequence ID" value="NZ_JAGSPN010000001.1"/>
</dbReference>
<dbReference type="EMBL" id="JAGSPN010000001">
    <property type="protein sequence ID" value="MBR7780648.1"/>
    <property type="molecule type" value="Genomic_DNA"/>
</dbReference>
<keyword evidence="9 10" id="KW-0472">Membrane</keyword>
<dbReference type="GO" id="GO:0009425">
    <property type="term" value="C:bacterial-type flagellum basal body"/>
    <property type="evidence" value="ECO:0007669"/>
    <property type="project" value="InterPro"/>
</dbReference>
<keyword evidence="12" id="KW-0969">Cilium</keyword>
<evidence type="ECO:0000256" key="1">
    <source>
        <dbReference type="ARBA" id="ARBA00002254"/>
    </source>
</evidence>
<accession>A0A941DH52</accession>
<dbReference type="GO" id="GO:0006935">
    <property type="term" value="P:chemotaxis"/>
    <property type="evidence" value="ECO:0007669"/>
    <property type="project" value="UniProtKB-KW"/>
</dbReference>
<dbReference type="InterPro" id="IPR005503">
    <property type="entry name" value="FliL"/>
</dbReference>
<dbReference type="GO" id="GO:0005886">
    <property type="term" value="C:plasma membrane"/>
    <property type="evidence" value="ECO:0007669"/>
    <property type="project" value="UniProtKB-SubCell"/>
</dbReference>
<evidence type="ECO:0000256" key="10">
    <source>
        <dbReference type="RuleBase" id="RU364125"/>
    </source>
</evidence>
<evidence type="ECO:0000313" key="12">
    <source>
        <dbReference type="EMBL" id="MBR7780648.1"/>
    </source>
</evidence>
<name>A0A941DH52_9BURK</name>
<keyword evidence="5 10" id="KW-0145">Chemotaxis</keyword>
<evidence type="ECO:0000256" key="9">
    <source>
        <dbReference type="ARBA" id="ARBA00023136"/>
    </source>
</evidence>
<dbReference type="GO" id="GO:0071978">
    <property type="term" value="P:bacterial-type flagellum-dependent swarming motility"/>
    <property type="evidence" value="ECO:0007669"/>
    <property type="project" value="TreeGrafter"/>
</dbReference>
<evidence type="ECO:0000256" key="4">
    <source>
        <dbReference type="ARBA" id="ARBA00022475"/>
    </source>
</evidence>
<organism evidence="12 13">
    <name type="scientific">Undibacterium luofuense</name>
    <dbReference type="NCBI Taxonomy" id="2828733"/>
    <lineage>
        <taxon>Bacteria</taxon>
        <taxon>Pseudomonadati</taxon>
        <taxon>Pseudomonadota</taxon>
        <taxon>Betaproteobacteria</taxon>
        <taxon>Burkholderiales</taxon>
        <taxon>Oxalobacteraceae</taxon>
        <taxon>Undibacterium</taxon>
    </lineage>
</organism>
<keyword evidence="12" id="KW-0966">Cell projection</keyword>
<evidence type="ECO:0000256" key="8">
    <source>
        <dbReference type="ARBA" id="ARBA00022989"/>
    </source>
</evidence>
<keyword evidence="7 10" id="KW-0283">Flagellar rotation</keyword>
<keyword evidence="13" id="KW-1185">Reference proteome</keyword>
<reference evidence="12" key="1">
    <citation type="submission" date="2021-04" db="EMBL/GenBank/DDBJ databases">
        <title>novel species isolated from subtropical streams in China.</title>
        <authorList>
            <person name="Lu H."/>
        </authorList>
    </citation>
    <scope>NUCLEOTIDE SEQUENCE</scope>
    <source>
        <strain evidence="12">LFS511W</strain>
    </source>
</reference>
<gene>
    <name evidence="12" type="ORF">KDM89_00720</name>
</gene>
<comment type="function">
    <text evidence="1 10">Controls the rotational direction of flagella during chemotaxis.</text>
</comment>
<comment type="subcellular location">
    <subcellularLocation>
        <location evidence="10">Cell inner membrane</location>
    </subcellularLocation>
    <subcellularLocation>
        <location evidence="2">Cell membrane</location>
        <topology evidence="2">Single-pass membrane protein</topology>
    </subcellularLocation>
</comment>
<proteinExistence type="inferred from homology"/>
<dbReference type="AlphaFoldDB" id="A0A941DH52"/>
<evidence type="ECO:0000313" key="13">
    <source>
        <dbReference type="Proteomes" id="UP000680067"/>
    </source>
</evidence>
<dbReference type="PANTHER" id="PTHR35091">
    <property type="entry name" value="FLAGELLAR PROTEIN FLIL"/>
    <property type="match status" value="1"/>
</dbReference>
<evidence type="ECO:0000256" key="5">
    <source>
        <dbReference type="ARBA" id="ARBA00022500"/>
    </source>
</evidence>
<dbReference type="Pfam" id="PF03748">
    <property type="entry name" value="FliL"/>
    <property type="match status" value="1"/>
</dbReference>
<keyword evidence="11" id="KW-0732">Signal</keyword>